<protein>
    <recommendedName>
        <fullName evidence="3">Phosphotransferase family enzyme</fullName>
    </recommendedName>
</protein>
<evidence type="ECO:0000313" key="2">
    <source>
        <dbReference type="Proteomes" id="UP000317422"/>
    </source>
</evidence>
<keyword evidence="2" id="KW-1185">Reference proteome</keyword>
<proteinExistence type="predicted"/>
<dbReference type="AlphaFoldDB" id="A0A543NNU8"/>
<name>A0A543NNU8_9ACTN</name>
<organism evidence="1 2">
    <name type="scientific">Haloactinospora alba</name>
    <dbReference type="NCBI Taxonomy" id="405555"/>
    <lineage>
        <taxon>Bacteria</taxon>
        <taxon>Bacillati</taxon>
        <taxon>Actinomycetota</taxon>
        <taxon>Actinomycetes</taxon>
        <taxon>Streptosporangiales</taxon>
        <taxon>Nocardiopsidaceae</taxon>
        <taxon>Haloactinospora</taxon>
    </lineage>
</organism>
<dbReference type="EMBL" id="VFQC01000001">
    <property type="protein sequence ID" value="TQN33511.1"/>
    <property type="molecule type" value="Genomic_DNA"/>
</dbReference>
<gene>
    <name evidence="1" type="ORF">FHX37_3533</name>
</gene>
<sequence>MHPQPQNSETVRRMRAAHHRARHALDLSPAPHSHEVWGWQGRTLSGPVTTPEGSGWLRLACAPAGHIAPTFWEGARDAAHAIPDSVPRPYLRTVHDWHEHHWNYRAELYDLSTHQPVAESPVPETVPELPSPWWHTLRTTLDRIAVVPTQRHTVPQRYLDWAMPTYLGAPINTTVSSWATAHGDLHWANLCAPQLYLFDWEGWGLAPTGYDAAMLHSYSLLLPSLAARIRHELAHLLNTSTGRFAELVTITELLHAAPHRDDLRALTQPLRQRADLLLRRFQP</sequence>
<evidence type="ECO:0008006" key="3">
    <source>
        <dbReference type="Google" id="ProtNLM"/>
    </source>
</evidence>
<dbReference type="Proteomes" id="UP000317422">
    <property type="component" value="Unassembled WGS sequence"/>
</dbReference>
<comment type="caution">
    <text evidence="1">The sequence shown here is derived from an EMBL/GenBank/DDBJ whole genome shotgun (WGS) entry which is preliminary data.</text>
</comment>
<reference evidence="1 2" key="1">
    <citation type="submission" date="2019-06" db="EMBL/GenBank/DDBJ databases">
        <title>Sequencing the genomes of 1000 actinobacteria strains.</title>
        <authorList>
            <person name="Klenk H.-P."/>
        </authorList>
    </citation>
    <scope>NUCLEOTIDE SEQUENCE [LARGE SCALE GENOMIC DNA]</scope>
    <source>
        <strain evidence="1 2">DSM 45015</strain>
    </source>
</reference>
<evidence type="ECO:0000313" key="1">
    <source>
        <dbReference type="EMBL" id="TQN33511.1"/>
    </source>
</evidence>
<accession>A0A543NNU8</accession>